<evidence type="ECO:0000256" key="1">
    <source>
        <dbReference type="SAM" id="Phobius"/>
    </source>
</evidence>
<reference evidence="2" key="1">
    <citation type="journal article" date="2019" name="Environ. Microbiol.">
        <title>Fungal ecological strategies reflected in gene transcription - a case study of two litter decomposers.</title>
        <authorList>
            <person name="Barbi F."/>
            <person name="Kohler A."/>
            <person name="Barry K."/>
            <person name="Baskaran P."/>
            <person name="Daum C."/>
            <person name="Fauchery L."/>
            <person name="Ihrmark K."/>
            <person name="Kuo A."/>
            <person name="LaButti K."/>
            <person name="Lipzen A."/>
            <person name="Morin E."/>
            <person name="Grigoriev I.V."/>
            <person name="Henrissat B."/>
            <person name="Lindahl B."/>
            <person name="Martin F."/>
        </authorList>
    </citation>
    <scope>NUCLEOTIDE SEQUENCE</scope>
    <source>
        <strain evidence="2">JB14</strain>
    </source>
</reference>
<dbReference type="InterPro" id="IPR010721">
    <property type="entry name" value="UstE-like"/>
</dbReference>
<dbReference type="PROSITE" id="PS50244">
    <property type="entry name" value="S5A_REDUCTASE"/>
    <property type="match status" value="1"/>
</dbReference>
<dbReference type="GO" id="GO:0016020">
    <property type="term" value="C:membrane"/>
    <property type="evidence" value="ECO:0007669"/>
    <property type="project" value="TreeGrafter"/>
</dbReference>
<dbReference type="PANTHER" id="PTHR32251">
    <property type="entry name" value="3-OXO-5-ALPHA-STEROID 4-DEHYDROGENASE"/>
    <property type="match status" value="1"/>
</dbReference>
<dbReference type="Pfam" id="PF06966">
    <property type="entry name" value="DUF1295"/>
    <property type="match status" value="1"/>
</dbReference>
<name>A0A6A4HUK7_9AGAR</name>
<dbReference type="Proteomes" id="UP000799118">
    <property type="component" value="Unassembled WGS sequence"/>
</dbReference>
<dbReference type="AlphaFoldDB" id="A0A6A4HUK7"/>
<dbReference type="Gene3D" id="1.20.120.1630">
    <property type="match status" value="1"/>
</dbReference>
<keyword evidence="3" id="KW-1185">Reference proteome</keyword>
<evidence type="ECO:0000313" key="2">
    <source>
        <dbReference type="EMBL" id="KAE9401866.1"/>
    </source>
</evidence>
<accession>A0A6A4HUK7</accession>
<evidence type="ECO:0000313" key="3">
    <source>
        <dbReference type="Proteomes" id="UP000799118"/>
    </source>
</evidence>
<keyword evidence="1" id="KW-0812">Transmembrane</keyword>
<protein>
    <submittedName>
        <fullName evidence="2">Uncharacterized protein</fullName>
    </submittedName>
</protein>
<sequence length="276" mass="29899">MSSSPPKKGLVIQRGSTERSPVSKALFVLCRALDLPLQYAILSSRSLGAPLINALGGTAILPPAGGHVYSLGLETNTGLGSGLSPQRAILFGMAVGSFIKQSHWVVAISQEPITPVASGFVGVLNTVYNTLNTLLYTNAATSVMSYAQATHGDETRLPIQTLVGVGLYVLGMALEWGSEMQRLNFKRDVRNKGRVYTGGLFGLARHINYGGYVLWRAGFATAAAGWMWGLIVGGFLTFDFVKRAIPELDEYCGKRYAQAWTQYKRAVPYQLFPFVL</sequence>
<organism evidence="2 3">
    <name type="scientific">Gymnopus androsaceus JB14</name>
    <dbReference type="NCBI Taxonomy" id="1447944"/>
    <lineage>
        <taxon>Eukaryota</taxon>
        <taxon>Fungi</taxon>
        <taxon>Dikarya</taxon>
        <taxon>Basidiomycota</taxon>
        <taxon>Agaricomycotina</taxon>
        <taxon>Agaricomycetes</taxon>
        <taxon>Agaricomycetidae</taxon>
        <taxon>Agaricales</taxon>
        <taxon>Marasmiineae</taxon>
        <taxon>Omphalotaceae</taxon>
        <taxon>Gymnopus</taxon>
    </lineage>
</organism>
<keyword evidence="1" id="KW-1133">Transmembrane helix</keyword>
<dbReference type="EMBL" id="ML769441">
    <property type="protein sequence ID" value="KAE9401866.1"/>
    <property type="molecule type" value="Genomic_DNA"/>
</dbReference>
<gene>
    <name evidence="2" type="ORF">BT96DRAFT_1017960</name>
</gene>
<feature type="transmembrane region" description="Helical" evidence="1">
    <location>
        <begin position="221"/>
        <end position="241"/>
    </location>
</feature>
<dbReference type="PANTHER" id="PTHR32251:SF15">
    <property type="entry name" value="3-OXO-5-ALPHA-STEROID 4-DEHYDROGENASE (DUF1295)"/>
    <property type="match status" value="1"/>
</dbReference>
<proteinExistence type="predicted"/>
<dbReference type="OrthoDB" id="67965at2759"/>
<keyword evidence="1" id="KW-0472">Membrane</keyword>